<organism evidence="2">
    <name type="scientific">Candidatus Improbicoccus pseudotrichonymphae</name>
    <dbReference type="NCBI Taxonomy" id="3033792"/>
    <lineage>
        <taxon>Bacteria</taxon>
        <taxon>Bacillati</taxon>
        <taxon>Bacillota</taxon>
        <taxon>Clostridia</taxon>
        <taxon>Candidatus Improbicoccus</taxon>
    </lineage>
</organism>
<protein>
    <submittedName>
        <fullName evidence="2">Uncharacterized protein</fullName>
    </submittedName>
</protein>
<evidence type="ECO:0000256" key="1">
    <source>
        <dbReference type="SAM" id="MobiDB-lite"/>
    </source>
</evidence>
<proteinExistence type="predicted"/>
<evidence type="ECO:0000313" key="2">
    <source>
        <dbReference type="EMBL" id="BED91906.1"/>
    </source>
</evidence>
<feature type="compositionally biased region" description="Polar residues" evidence="1">
    <location>
        <begin position="31"/>
        <end position="48"/>
    </location>
</feature>
<reference evidence="2" key="1">
    <citation type="journal article" date="2023" name="ISME J.">
        <title>Emergence of putative energy parasites within Clostridia revealed by genome analysis of a novel endosymbiotic clade.</title>
        <authorList>
            <person name="Takahashi K."/>
            <person name="Kuwahara H."/>
            <person name="Horikawa Y."/>
            <person name="Izawa K."/>
            <person name="Kato D."/>
            <person name="Inagaki T."/>
            <person name="Yuki M."/>
            <person name="Ohkuma M."/>
            <person name="Hongoh Y."/>
        </authorList>
    </citation>
    <scope>NUCLEOTIDE SEQUENCE</scope>
    <source>
        <strain evidence="2">CfP3-15</strain>
    </source>
</reference>
<feature type="compositionally biased region" description="Basic and acidic residues" evidence="1">
    <location>
        <begin position="150"/>
        <end position="173"/>
    </location>
</feature>
<dbReference type="KEGG" id="ips:CfP315_0453"/>
<dbReference type="AlphaFoldDB" id="A0AA48HV12"/>
<dbReference type="EMBL" id="AP027924">
    <property type="protein sequence ID" value="BED91906.1"/>
    <property type="molecule type" value="Genomic_DNA"/>
</dbReference>
<gene>
    <name evidence="2" type="ORF">CfP315_0453</name>
</gene>
<name>A0AA48HV12_9FIRM</name>
<feature type="region of interest" description="Disordered" evidence="1">
    <location>
        <begin position="141"/>
        <end position="173"/>
    </location>
</feature>
<dbReference type="Gene3D" id="1.20.5.1000">
    <property type="entry name" value="arf6 gtpase in complex with a specific effector, jip4"/>
    <property type="match status" value="1"/>
</dbReference>
<accession>A0AA48HV12</accession>
<dbReference type="Proteomes" id="UP001337580">
    <property type="component" value="Chromosome"/>
</dbReference>
<feature type="region of interest" description="Disordered" evidence="1">
    <location>
        <begin position="29"/>
        <end position="52"/>
    </location>
</feature>
<sequence>MSSNKKSSLLKNIGLVLSVLNMAPIGVSAEKPSNTSQVLSNKGSQLQAESKKGEKVLAKKVLAKQDTKSKQNQNGSNVKRVIIDKKNSVVDKGKEVILKSLGFMKKNKTDIGSLCLGTTSLASLFFCLRARKQRDNYADELSNQMRQTRKITDEKGKSEEKARSLENEKSELEAKVQELEDEKSELGVKVQGLEKEKSELGVKVKDLETVGDKEDELQAQLQNLENEKSELGAKVQDLENEKSELGVKVQNLENEKSELETKVRDLENEKSEKVGIGTEVPVIDVVVLECFTKYFKTKNKNMPESVLGPEVILSKEFLYNFNVEFNCVCSDRTLSSTDYGIFYQYSVVTNAKLEDGDKKIRLFEINIRKKTNIPGSKVIGFEMGGDHTDIAEFLKFGLTYDSSTDTFFVLKTKATGQNGSYEFNNEEAETVFKFLKKDIVERKVFGKNTNYAFNDNTRVLFFVPVQK</sequence>